<dbReference type="PROSITE" id="PS50071">
    <property type="entry name" value="HOMEOBOX_2"/>
    <property type="match status" value="1"/>
</dbReference>
<accession>A0AAE0ZL77</accession>
<evidence type="ECO:0000256" key="7">
    <source>
        <dbReference type="ARBA" id="ARBA00023155"/>
    </source>
</evidence>
<feature type="DNA-binding region" description="Homeobox" evidence="9">
    <location>
        <begin position="220"/>
        <end position="262"/>
    </location>
</feature>
<keyword evidence="4 10" id="KW-0862">Zinc</keyword>
<keyword evidence="16" id="KW-1185">Reference proteome</keyword>
<dbReference type="GO" id="GO:0005634">
    <property type="term" value="C:nucleus"/>
    <property type="evidence" value="ECO:0007669"/>
    <property type="project" value="UniProtKB-SubCell"/>
</dbReference>
<keyword evidence="5 10" id="KW-0440">LIM domain</keyword>
<sequence>MMTGGPGILPPSEHSAIYPGPCAPVQGPGDRGSRGNNPASPTLPTGSGFPGHTLHVGPSVCAGCSQPILDKFVLQLEGHTWHAACLRCHVCNAPLSHFCYSGNSRLLCQDDFFRIFGATCSSCREVIAPSAVVRRAHDNVYHQECFRCNMCRRELCTGDEFYLGQDGLLCCREDFMASKDGRAFTSGEVLNSKDYLASLKSLPGIPDVSDSKKRENLLNRKFDENPNPSKAEMETMATMFGMEPATVRLWYRKRRAQGKRKGNNNDITSDDGRTNTVIAPTGGYPLPIVNKARLVDAAPETTSTVNQIINSTHELESPTPYPSAWEELCSDEFVPPNIDLRPDQIKNGEIVLFPGGDGRKGQGYPAGNEDCGNQSENRYQTPNQRHVYQKHHLVSSVGGDNSCYIPPQGGFDCLKSPRDKPVLLPEYLRHQHNQQTSLQHRNYDVTVNHQTNRLLPVSSYPAATCSSLVASTSSASSPLSGNEISDSNNTTSNINSNNSNFADVNMSGALAPQRHLHQEHREGHQHHQRQQQYMSLFPPTQAKTAVTAQP</sequence>
<dbReference type="InterPro" id="IPR050453">
    <property type="entry name" value="LIM_Homeobox_TF"/>
</dbReference>
<evidence type="ECO:0000256" key="10">
    <source>
        <dbReference type="PROSITE-ProRule" id="PRU00125"/>
    </source>
</evidence>
<gene>
    <name evidence="15" type="ORF">RRG08_050461</name>
</gene>
<dbReference type="SMART" id="SM00389">
    <property type="entry name" value="HOX"/>
    <property type="match status" value="1"/>
</dbReference>
<dbReference type="AlphaFoldDB" id="A0AAE0ZL77"/>
<evidence type="ECO:0000256" key="5">
    <source>
        <dbReference type="ARBA" id="ARBA00023038"/>
    </source>
</evidence>
<keyword evidence="2 10" id="KW-0479">Metal-binding</keyword>
<evidence type="ECO:0000256" key="9">
    <source>
        <dbReference type="PROSITE-ProRule" id="PRU00108"/>
    </source>
</evidence>
<dbReference type="GO" id="GO:0046872">
    <property type="term" value="F:metal ion binding"/>
    <property type="evidence" value="ECO:0007669"/>
    <property type="project" value="UniProtKB-KW"/>
</dbReference>
<evidence type="ECO:0000256" key="4">
    <source>
        <dbReference type="ARBA" id="ARBA00022833"/>
    </source>
</evidence>
<keyword evidence="7 9" id="KW-0371">Homeobox</keyword>
<protein>
    <submittedName>
        <fullName evidence="15">Uncharacterized protein</fullName>
    </submittedName>
</protein>
<feature type="domain" description="LIM zinc-binding" evidence="13">
    <location>
        <begin position="119"/>
        <end position="181"/>
    </location>
</feature>
<evidence type="ECO:0000256" key="8">
    <source>
        <dbReference type="ARBA" id="ARBA00023242"/>
    </source>
</evidence>
<dbReference type="Gene3D" id="1.10.10.60">
    <property type="entry name" value="Homeodomain-like"/>
    <property type="match status" value="1"/>
</dbReference>
<evidence type="ECO:0000256" key="12">
    <source>
        <dbReference type="SAM" id="MobiDB-lite"/>
    </source>
</evidence>
<feature type="region of interest" description="Disordered" evidence="12">
    <location>
        <begin position="257"/>
        <end position="278"/>
    </location>
</feature>
<feature type="region of interest" description="Disordered" evidence="12">
    <location>
        <begin position="472"/>
        <end position="550"/>
    </location>
</feature>
<dbReference type="InterPro" id="IPR001356">
    <property type="entry name" value="HD"/>
</dbReference>
<keyword evidence="3" id="KW-0677">Repeat</keyword>
<evidence type="ECO:0000259" key="13">
    <source>
        <dbReference type="PROSITE" id="PS50023"/>
    </source>
</evidence>
<dbReference type="PANTHER" id="PTHR24208">
    <property type="entry name" value="LIM/HOMEOBOX PROTEIN LHX"/>
    <property type="match status" value="1"/>
</dbReference>
<evidence type="ECO:0000313" key="16">
    <source>
        <dbReference type="Proteomes" id="UP001283361"/>
    </source>
</evidence>
<dbReference type="FunFam" id="2.10.110.10:FF:000006">
    <property type="entry name" value="LIM homeobox transcription factor 1-beta"/>
    <property type="match status" value="1"/>
</dbReference>
<feature type="compositionally biased region" description="Basic residues" evidence="12">
    <location>
        <begin position="514"/>
        <end position="529"/>
    </location>
</feature>
<dbReference type="SMART" id="SM00132">
    <property type="entry name" value="LIM"/>
    <property type="match status" value="2"/>
</dbReference>
<comment type="caution">
    <text evidence="15">The sequence shown here is derived from an EMBL/GenBank/DDBJ whole genome shotgun (WGS) entry which is preliminary data.</text>
</comment>
<feature type="region of interest" description="Disordered" evidence="12">
    <location>
        <begin position="27"/>
        <end position="48"/>
    </location>
</feature>
<dbReference type="GO" id="GO:0000977">
    <property type="term" value="F:RNA polymerase II transcription regulatory region sequence-specific DNA binding"/>
    <property type="evidence" value="ECO:0007669"/>
    <property type="project" value="TreeGrafter"/>
</dbReference>
<dbReference type="SUPFAM" id="SSF46689">
    <property type="entry name" value="Homeodomain-like"/>
    <property type="match status" value="1"/>
</dbReference>
<reference evidence="15" key="1">
    <citation type="journal article" date="2023" name="G3 (Bethesda)">
        <title>A reference genome for the long-term kleptoplast-retaining sea slug Elysia crispata morphotype clarki.</title>
        <authorList>
            <person name="Eastman K.E."/>
            <person name="Pendleton A.L."/>
            <person name="Shaikh M.A."/>
            <person name="Suttiyut T."/>
            <person name="Ogas R."/>
            <person name="Tomko P."/>
            <person name="Gavelis G."/>
            <person name="Widhalm J.R."/>
            <person name="Wisecaver J.H."/>
        </authorList>
    </citation>
    <scope>NUCLEOTIDE SEQUENCE</scope>
    <source>
        <strain evidence="15">ECLA1</strain>
    </source>
</reference>
<dbReference type="GO" id="GO:0030182">
    <property type="term" value="P:neuron differentiation"/>
    <property type="evidence" value="ECO:0007669"/>
    <property type="project" value="TreeGrafter"/>
</dbReference>
<proteinExistence type="predicted"/>
<dbReference type="PROSITE" id="PS00478">
    <property type="entry name" value="LIM_DOMAIN_1"/>
    <property type="match status" value="1"/>
</dbReference>
<dbReference type="InterPro" id="IPR009057">
    <property type="entry name" value="Homeodomain-like_sf"/>
</dbReference>
<evidence type="ECO:0000259" key="14">
    <source>
        <dbReference type="PROSITE" id="PS50071"/>
    </source>
</evidence>
<evidence type="ECO:0000256" key="6">
    <source>
        <dbReference type="ARBA" id="ARBA00023125"/>
    </source>
</evidence>
<feature type="domain" description="Homeobox" evidence="14">
    <location>
        <begin position="218"/>
        <end position="261"/>
    </location>
</feature>
<dbReference type="Pfam" id="PF00046">
    <property type="entry name" value="Homeodomain"/>
    <property type="match status" value="1"/>
</dbReference>
<dbReference type="EMBL" id="JAWDGP010003742">
    <property type="protein sequence ID" value="KAK3771410.1"/>
    <property type="molecule type" value="Genomic_DNA"/>
</dbReference>
<feature type="compositionally biased region" description="Polar residues" evidence="12">
    <location>
        <begin position="34"/>
        <end position="45"/>
    </location>
</feature>
<dbReference type="SUPFAM" id="SSF57716">
    <property type="entry name" value="Glucocorticoid receptor-like (DNA-binding domain)"/>
    <property type="match status" value="2"/>
</dbReference>
<name>A0AAE0ZL77_9GAST</name>
<evidence type="ECO:0000256" key="11">
    <source>
        <dbReference type="RuleBase" id="RU000682"/>
    </source>
</evidence>
<dbReference type="Proteomes" id="UP001283361">
    <property type="component" value="Unassembled WGS sequence"/>
</dbReference>
<keyword evidence="6 9" id="KW-0238">DNA-binding</keyword>
<dbReference type="GO" id="GO:0000981">
    <property type="term" value="F:DNA-binding transcription factor activity, RNA polymerase II-specific"/>
    <property type="evidence" value="ECO:0007669"/>
    <property type="project" value="TreeGrafter"/>
</dbReference>
<dbReference type="PANTHER" id="PTHR24208:SF128">
    <property type="entry name" value="LIM3, ISOFORM G"/>
    <property type="match status" value="1"/>
</dbReference>
<dbReference type="PROSITE" id="PS50023">
    <property type="entry name" value="LIM_DOMAIN_2"/>
    <property type="match status" value="2"/>
</dbReference>
<evidence type="ECO:0000256" key="3">
    <source>
        <dbReference type="ARBA" id="ARBA00022737"/>
    </source>
</evidence>
<evidence type="ECO:0000256" key="1">
    <source>
        <dbReference type="ARBA" id="ARBA00004123"/>
    </source>
</evidence>
<evidence type="ECO:0000256" key="2">
    <source>
        <dbReference type="ARBA" id="ARBA00022723"/>
    </source>
</evidence>
<dbReference type="Pfam" id="PF00412">
    <property type="entry name" value="LIM"/>
    <property type="match status" value="2"/>
</dbReference>
<dbReference type="InterPro" id="IPR001781">
    <property type="entry name" value="Znf_LIM"/>
</dbReference>
<keyword evidence="8 9" id="KW-0539">Nucleus</keyword>
<dbReference type="CDD" id="cd00086">
    <property type="entry name" value="homeodomain"/>
    <property type="match status" value="1"/>
</dbReference>
<feature type="domain" description="LIM zinc-binding" evidence="13">
    <location>
        <begin position="59"/>
        <end position="118"/>
    </location>
</feature>
<feature type="compositionally biased region" description="Polar residues" evidence="12">
    <location>
        <begin position="541"/>
        <end position="550"/>
    </location>
</feature>
<organism evidence="15 16">
    <name type="scientific">Elysia crispata</name>
    <name type="common">lettuce slug</name>
    <dbReference type="NCBI Taxonomy" id="231223"/>
    <lineage>
        <taxon>Eukaryota</taxon>
        <taxon>Metazoa</taxon>
        <taxon>Spiralia</taxon>
        <taxon>Lophotrochozoa</taxon>
        <taxon>Mollusca</taxon>
        <taxon>Gastropoda</taxon>
        <taxon>Heterobranchia</taxon>
        <taxon>Euthyneura</taxon>
        <taxon>Panpulmonata</taxon>
        <taxon>Sacoglossa</taxon>
        <taxon>Placobranchoidea</taxon>
        <taxon>Plakobranchidae</taxon>
        <taxon>Elysia</taxon>
    </lineage>
</organism>
<dbReference type="Gene3D" id="2.10.110.10">
    <property type="entry name" value="Cysteine Rich Protein"/>
    <property type="match status" value="2"/>
</dbReference>
<comment type="subcellular location">
    <subcellularLocation>
        <location evidence="1 9 11">Nucleus</location>
    </subcellularLocation>
</comment>
<feature type="compositionally biased region" description="Low complexity" evidence="12">
    <location>
        <begin position="472"/>
        <end position="500"/>
    </location>
</feature>
<evidence type="ECO:0000313" key="15">
    <source>
        <dbReference type="EMBL" id="KAK3771410.1"/>
    </source>
</evidence>